<dbReference type="GO" id="GO:0008270">
    <property type="term" value="F:zinc ion binding"/>
    <property type="evidence" value="ECO:0007669"/>
    <property type="project" value="UniProtKB-UniRule"/>
</dbReference>
<feature type="binding site" evidence="6">
    <location>
        <position position="109"/>
    </location>
    <ligand>
        <name>Zn(2+)</name>
        <dbReference type="ChEBI" id="CHEBI:29105"/>
        <note>catalytic</note>
    </ligand>
</feature>
<dbReference type="PROSITE" id="PS51747">
    <property type="entry name" value="CYT_DCMP_DEAMINASES_2"/>
    <property type="match status" value="1"/>
</dbReference>
<keyword evidence="3 6" id="KW-0378">Hydrolase</keyword>
<gene>
    <name evidence="6" type="primary">tadA</name>
    <name evidence="9" type="ordered locus">GDI1302</name>
</gene>
<comment type="function">
    <text evidence="6">Catalyzes the deamination of adenosine to inosine at the wobble position 34 of tRNA(Arg2).</text>
</comment>
<dbReference type="PANTHER" id="PTHR11079:SF202">
    <property type="entry name" value="TRNA-SPECIFIC ADENOSINE DEAMINASE"/>
    <property type="match status" value="1"/>
</dbReference>
<dbReference type="Proteomes" id="UP000001176">
    <property type="component" value="Chromosome"/>
</dbReference>
<feature type="binding site" evidence="6">
    <location>
        <position position="76"/>
    </location>
    <ligand>
        <name>Zn(2+)</name>
        <dbReference type="ChEBI" id="CHEBI:29105"/>
        <note>catalytic</note>
    </ligand>
</feature>
<name>A9HEK3_GLUDA</name>
<keyword evidence="4 6" id="KW-0862">Zinc</keyword>
<dbReference type="CDD" id="cd01285">
    <property type="entry name" value="nucleoside_deaminase"/>
    <property type="match status" value="1"/>
</dbReference>
<dbReference type="InterPro" id="IPR016193">
    <property type="entry name" value="Cytidine_deaminase-like"/>
</dbReference>
<dbReference type="InterPro" id="IPR002125">
    <property type="entry name" value="CMP_dCMP_dom"/>
</dbReference>
<dbReference type="SUPFAM" id="SSF53927">
    <property type="entry name" value="Cytidine deaminase-like"/>
    <property type="match status" value="1"/>
</dbReference>
<evidence type="ECO:0000313" key="10">
    <source>
        <dbReference type="Proteomes" id="UP000001176"/>
    </source>
</evidence>
<feature type="binding site" evidence="6">
    <location>
        <position position="106"/>
    </location>
    <ligand>
        <name>Zn(2+)</name>
        <dbReference type="ChEBI" id="CHEBI:29105"/>
        <note>catalytic</note>
    </ligand>
</feature>
<feature type="active site" description="Proton donor" evidence="6">
    <location>
        <position position="78"/>
    </location>
</feature>
<dbReference type="HAMAP" id="MF_00972">
    <property type="entry name" value="tRNA_aden_deaminase"/>
    <property type="match status" value="1"/>
</dbReference>
<evidence type="ECO:0000256" key="1">
    <source>
        <dbReference type="ARBA" id="ARBA00022694"/>
    </source>
</evidence>
<accession>A9HEK3</accession>
<dbReference type="EMBL" id="AM889285">
    <property type="protein sequence ID" value="CAP55245.1"/>
    <property type="molecule type" value="Genomic_DNA"/>
</dbReference>
<evidence type="ECO:0000256" key="4">
    <source>
        <dbReference type="ARBA" id="ARBA00022833"/>
    </source>
</evidence>
<dbReference type="AlphaFoldDB" id="A9HEK3"/>
<evidence type="ECO:0000256" key="6">
    <source>
        <dbReference type="HAMAP-Rule" id="MF_00972"/>
    </source>
</evidence>
<evidence type="ECO:0000256" key="3">
    <source>
        <dbReference type="ARBA" id="ARBA00022801"/>
    </source>
</evidence>
<keyword evidence="1 6" id="KW-0819">tRNA processing</keyword>
<keyword evidence="2 6" id="KW-0479">Metal-binding</keyword>
<feature type="domain" description="CMP/dCMP-type deaminase" evidence="8">
    <location>
        <begin position="24"/>
        <end position="134"/>
    </location>
</feature>
<evidence type="ECO:0000256" key="7">
    <source>
        <dbReference type="SAM" id="MobiDB-lite"/>
    </source>
</evidence>
<evidence type="ECO:0000313" key="9">
    <source>
        <dbReference type="EMBL" id="CAP55245.1"/>
    </source>
</evidence>
<dbReference type="KEGG" id="gdi:GDI1302"/>
<dbReference type="GO" id="GO:0002100">
    <property type="term" value="P:tRNA wobble adenosine to inosine editing"/>
    <property type="evidence" value="ECO:0007669"/>
    <property type="project" value="UniProtKB-UniRule"/>
</dbReference>
<keyword evidence="10" id="KW-1185">Reference proteome</keyword>
<protein>
    <recommendedName>
        <fullName evidence="6">tRNA-specific adenosine deaminase</fullName>
        <ecNumber evidence="6">3.5.4.33</ecNumber>
    </recommendedName>
</protein>
<dbReference type="PANTHER" id="PTHR11079">
    <property type="entry name" value="CYTOSINE DEAMINASE FAMILY MEMBER"/>
    <property type="match status" value="1"/>
</dbReference>
<dbReference type="Gene3D" id="3.40.140.10">
    <property type="entry name" value="Cytidine Deaminase, domain 2"/>
    <property type="match status" value="1"/>
</dbReference>
<dbReference type="GO" id="GO:0052717">
    <property type="term" value="F:tRNA-specific adenosine-34 deaminase activity"/>
    <property type="evidence" value="ECO:0007669"/>
    <property type="project" value="UniProtKB-UniRule"/>
</dbReference>
<sequence>MHAGARFFAIFGTGVMTNGAARGQAGDGPMALALAEARAAAARGEVPVGAVLLGPDGTILARAGNQVEAGHDAAAHAEMLVMRAAARILGSPRLTGCTLVVTLEPCPMCAAASVHFRVGRIVFGAYDPKGGGVEHGPRLLARPDCLHRPEWVGGVREREAAALLRDFFAALRGRPEGGPPEGDGKGDLREASS</sequence>
<reference evidence="9 10" key="1">
    <citation type="journal article" date="2009" name="BMC Genomics">
        <title>Complete genome sequence of the sugarcane nitrogen-fixing endophyte Gluconacetobacter diazotrophicus Pal5.</title>
        <authorList>
            <person name="Bertalan M."/>
            <person name="Albano R."/>
            <person name="Padua V."/>
            <person name="Rouws L."/>
            <person name="Rojas C."/>
            <person name="Hemerly A."/>
            <person name="Teixeira K."/>
            <person name="Schwab S."/>
            <person name="Araujo J."/>
            <person name="Oliveira A."/>
            <person name="Franca L."/>
            <person name="Magalhaes V."/>
            <person name="Alqueres S."/>
            <person name="Cardoso A."/>
            <person name="Almeida W."/>
            <person name="Loureiro M.M."/>
            <person name="Nogueira E."/>
            <person name="Cidade D."/>
            <person name="Oliveira D."/>
            <person name="Simao T."/>
            <person name="Macedo J."/>
            <person name="Valadao A."/>
            <person name="Dreschsel M."/>
            <person name="Freitas F."/>
            <person name="Vidal M."/>
            <person name="Guedes H."/>
            <person name="Rodrigues E."/>
            <person name="Meneses C."/>
            <person name="Brioso P."/>
            <person name="Pozzer L."/>
            <person name="Figueiredo D."/>
            <person name="Montano H."/>
            <person name="Junior J."/>
            <person name="Filho G."/>
            <person name="Flores V."/>
            <person name="Ferreira B."/>
            <person name="Branco A."/>
            <person name="Gonzalez P."/>
            <person name="Guillobel H."/>
            <person name="Lemos M."/>
            <person name="Seibel L."/>
            <person name="Macedo J."/>
            <person name="Alves-Ferreira M."/>
            <person name="Sachetto-Martins G."/>
            <person name="Coelho A."/>
            <person name="Santos E."/>
            <person name="Amaral G."/>
            <person name="Neves A."/>
            <person name="Pacheco A.B."/>
            <person name="Carvalho D."/>
            <person name="Lery L."/>
            <person name="Bisch P."/>
            <person name="Rossle S.C."/>
            <person name="Urmenyi T."/>
            <person name="Kruger W.V."/>
            <person name="Martins O."/>
            <person name="Baldani J.I."/>
            <person name="Ferreira P.C."/>
        </authorList>
    </citation>
    <scope>NUCLEOTIDE SEQUENCE [LARGE SCALE GENOMIC DNA]</scope>
    <source>
        <strain evidence="10">ATCC 49037 / DSM 5601 / CCUG 37298 / CIP 103539 / LMG 7603 / PAl5</strain>
    </source>
</reference>
<comment type="subunit">
    <text evidence="6">Homodimer.</text>
</comment>
<evidence type="ECO:0000256" key="5">
    <source>
        <dbReference type="ARBA" id="ARBA00048045"/>
    </source>
</evidence>
<evidence type="ECO:0000256" key="2">
    <source>
        <dbReference type="ARBA" id="ARBA00022723"/>
    </source>
</evidence>
<comment type="similarity">
    <text evidence="6">Belongs to the cytidine and deoxycytidylate deaminase family.</text>
</comment>
<feature type="region of interest" description="Disordered" evidence="7">
    <location>
        <begin position="173"/>
        <end position="193"/>
    </location>
</feature>
<evidence type="ECO:0000259" key="8">
    <source>
        <dbReference type="PROSITE" id="PS51747"/>
    </source>
</evidence>
<dbReference type="EC" id="3.5.4.33" evidence="6"/>
<comment type="cofactor">
    <cofactor evidence="6">
        <name>Zn(2+)</name>
        <dbReference type="ChEBI" id="CHEBI:29105"/>
    </cofactor>
    <text evidence="6">Binds 1 zinc ion per subunit.</text>
</comment>
<comment type="catalytic activity">
    <reaction evidence="5 6">
        <text>adenosine(34) in tRNA + H2O + H(+) = inosine(34) in tRNA + NH4(+)</text>
        <dbReference type="Rhea" id="RHEA:43168"/>
        <dbReference type="Rhea" id="RHEA-COMP:10373"/>
        <dbReference type="Rhea" id="RHEA-COMP:10374"/>
        <dbReference type="ChEBI" id="CHEBI:15377"/>
        <dbReference type="ChEBI" id="CHEBI:15378"/>
        <dbReference type="ChEBI" id="CHEBI:28938"/>
        <dbReference type="ChEBI" id="CHEBI:74411"/>
        <dbReference type="ChEBI" id="CHEBI:82852"/>
        <dbReference type="EC" id="3.5.4.33"/>
    </reaction>
</comment>
<feature type="compositionally biased region" description="Basic and acidic residues" evidence="7">
    <location>
        <begin position="182"/>
        <end position="193"/>
    </location>
</feature>
<dbReference type="InterPro" id="IPR028883">
    <property type="entry name" value="tRNA_aden_deaminase"/>
</dbReference>
<organism evidence="9 10">
    <name type="scientific">Gluconacetobacter diazotrophicus (strain ATCC 49037 / DSM 5601 / CCUG 37298 / CIP 103539 / LMG 7603 / PAl5)</name>
    <dbReference type="NCBI Taxonomy" id="272568"/>
    <lineage>
        <taxon>Bacteria</taxon>
        <taxon>Pseudomonadati</taxon>
        <taxon>Pseudomonadota</taxon>
        <taxon>Alphaproteobacteria</taxon>
        <taxon>Acetobacterales</taxon>
        <taxon>Acetobacteraceae</taxon>
        <taxon>Gluconacetobacter</taxon>
    </lineage>
</organism>
<proteinExistence type="inferred from homology"/>
<dbReference type="Pfam" id="PF00383">
    <property type="entry name" value="dCMP_cyt_deam_1"/>
    <property type="match status" value="1"/>
</dbReference>